<dbReference type="eggNOG" id="ENOG502ZWM6">
    <property type="taxonomic scope" value="Bacteria"/>
</dbReference>
<dbReference type="KEGG" id="bip:Bint_0076"/>
<keyword evidence="2" id="KW-1185">Reference proteome</keyword>
<accession>G0EP38</accession>
<dbReference type="HOGENOM" id="CLU_2092095_0_0_12"/>
<name>G0EP38_BRAIP</name>
<dbReference type="AlphaFoldDB" id="G0EP38"/>
<reference evidence="1 2" key="1">
    <citation type="journal article" date="2011" name="BMC Genomics">
        <title>Complete genome sequence of Brachyspira intermedia reveals unique genomic features in Brachyspira species and phage-mediated horizontal gene transfer.</title>
        <authorList>
            <person name="Hafstrom T."/>
            <person name="Jansson D.S."/>
            <person name="Segerman B."/>
        </authorList>
    </citation>
    <scope>NUCLEOTIDE SEQUENCE [LARGE SCALE GENOMIC DNA]</scope>
    <source>
        <strain evidence="2">ATCC 51140 / PWS/A</strain>
    </source>
</reference>
<organism evidence="1 2">
    <name type="scientific">Brachyspira intermedia (strain ATCC 51140 / PWS/A)</name>
    <name type="common">Serpulina intermedia</name>
    <dbReference type="NCBI Taxonomy" id="1045858"/>
    <lineage>
        <taxon>Bacteria</taxon>
        <taxon>Pseudomonadati</taxon>
        <taxon>Spirochaetota</taxon>
        <taxon>Spirochaetia</taxon>
        <taxon>Brachyspirales</taxon>
        <taxon>Brachyspiraceae</taxon>
        <taxon>Brachyspira</taxon>
    </lineage>
</organism>
<gene>
    <name evidence="1" type="ordered locus">Bint_0076</name>
</gene>
<dbReference type="Proteomes" id="UP000008522">
    <property type="component" value="Chromosome"/>
</dbReference>
<evidence type="ECO:0000313" key="1">
    <source>
        <dbReference type="EMBL" id="AEM20712.1"/>
    </source>
</evidence>
<evidence type="ECO:0000313" key="2">
    <source>
        <dbReference type="Proteomes" id="UP000008522"/>
    </source>
</evidence>
<dbReference type="GeneID" id="44968641"/>
<dbReference type="PATRIC" id="fig|1045858.4.peg.76"/>
<dbReference type="RefSeq" id="WP_014486565.1">
    <property type="nucleotide sequence ID" value="NC_017243.1"/>
</dbReference>
<protein>
    <submittedName>
        <fullName evidence="1">Uncharacterized protein</fullName>
    </submittedName>
</protein>
<proteinExistence type="predicted"/>
<sequence length="116" mass="13669">MKKLEYGLIANRHNMPVNDFIFNRIKDPTKIRNIEAEAYRKIKTIANDCKEEKYIKLDLYVTGLSAALISVIKACKKVHREDFINIKLVLKHYSWKNKNYHNQTIFFINKLINGGK</sequence>
<dbReference type="EMBL" id="CP002874">
    <property type="protein sequence ID" value="AEM20712.1"/>
    <property type="molecule type" value="Genomic_DNA"/>
</dbReference>